<proteinExistence type="predicted"/>
<keyword evidence="2 3" id="KW-0040">ANK repeat</keyword>
<reference evidence="4 5" key="1">
    <citation type="journal article" date="2024" name="bioRxiv">
        <title>A reference genome for Trichogramma kaykai: A tiny desert-dwelling parasitoid wasp with competing sex-ratio distorters.</title>
        <authorList>
            <person name="Culotta J."/>
            <person name="Lindsey A.R."/>
        </authorList>
    </citation>
    <scope>NUCLEOTIDE SEQUENCE [LARGE SCALE GENOMIC DNA]</scope>
    <source>
        <strain evidence="4 5">KSX58</strain>
    </source>
</reference>
<organism evidence="4 5">
    <name type="scientific">Trichogramma kaykai</name>
    <dbReference type="NCBI Taxonomy" id="54128"/>
    <lineage>
        <taxon>Eukaryota</taxon>
        <taxon>Metazoa</taxon>
        <taxon>Ecdysozoa</taxon>
        <taxon>Arthropoda</taxon>
        <taxon>Hexapoda</taxon>
        <taxon>Insecta</taxon>
        <taxon>Pterygota</taxon>
        <taxon>Neoptera</taxon>
        <taxon>Endopterygota</taxon>
        <taxon>Hymenoptera</taxon>
        <taxon>Apocrita</taxon>
        <taxon>Proctotrupomorpha</taxon>
        <taxon>Chalcidoidea</taxon>
        <taxon>Trichogrammatidae</taxon>
        <taxon>Trichogramma</taxon>
    </lineage>
</organism>
<evidence type="ECO:0000313" key="5">
    <source>
        <dbReference type="Proteomes" id="UP001627154"/>
    </source>
</evidence>
<dbReference type="Pfam" id="PF12796">
    <property type="entry name" value="Ank_2"/>
    <property type="match status" value="1"/>
</dbReference>
<dbReference type="Proteomes" id="UP001627154">
    <property type="component" value="Unassembled WGS sequence"/>
</dbReference>
<dbReference type="PROSITE" id="PS50297">
    <property type="entry name" value="ANK_REP_REGION"/>
    <property type="match status" value="2"/>
</dbReference>
<name>A0ABD2WUG1_9HYME</name>
<keyword evidence="1" id="KW-0677">Repeat</keyword>
<evidence type="ECO:0000313" key="4">
    <source>
        <dbReference type="EMBL" id="KAL3396132.1"/>
    </source>
</evidence>
<accession>A0ABD2WUG1</accession>
<dbReference type="PROSITE" id="PS50088">
    <property type="entry name" value="ANK_REPEAT"/>
    <property type="match status" value="2"/>
</dbReference>
<dbReference type="InterPro" id="IPR002110">
    <property type="entry name" value="Ankyrin_rpt"/>
</dbReference>
<evidence type="ECO:0000256" key="1">
    <source>
        <dbReference type="ARBA" id="ARBA00022737"/>
    </source>
</evidence>
<comment type="caution">
    <text evidence="4">The sequence shown here is derived from an EMBL/GenBank/DDBJ whole genome shotgun (WGS) entry which is preliminary data.</text>
</comment>
<dbReference type="InterPro" id="IPR036770">
    <property type="entry name" value="Ankyrin_rpt-contain_sf"/>
</dbReference>
<protein>
    <submittedName>
        <fullName evidence="4">Uncharacterized protein</fullName>
    </submittedName>
</protein>
<sequence>MLVSYSAGALRRLRENFNLEIEKERLEFLRRLHPVIDRMVEFPSIRGIFSTDEIESLLCDFINHWSERDHYADYRHHKFVELLVKDGYSDEPPPAPRPLLLLRTTPLHRVARRKIDGLVHDLFRIYRSFEANYVDEFGLLHFHVACQYGRQKVVEKFLELGQVDVNCPVTETGDTPLHLALACQDDYNKNMATLLLNSGADPNLADAKGCTCLHIISSHYPSSFLEMVFGISDDKQRKVEVNARNKSGNTPLHLALASGNAATAKLLLRRGADPNMVDAKQSTALHLICERSDDVSMKMFFKVNEELNQSVWVDALNDNGRTPLQLAALLVMKLFDKHKLFEKSGHLEKFCLNDEEFASKAKELMINPSLSLYELILLPAEEVAKIFTYADYLKIDKSQIWRGFSDGNRNACNEHLCEMASRGFFQQWALDYFMDLIH</sequence>
<dbReference type="Gene3D" id="1.25.40.20">
    <property type="entry name" value="Ankyrin repeat-containing domain"/>
    <property type="match status" value="2"/>
</dbReference>
<feature type="repeat" description="ANK" evidence="3">
    <location>
        <begin position="172"/>
        <end position="207"/>
    </location>
</feature>
<dbReference type="PANTHER" id="PTHR24124">
    <property type="entry name" value="ANKYRIN REPEAT FAMILY A"/>
    <property type="match status" value="1"/>
</dbReference>
<keyword evidence="5" id="KW-1185">Reference proteome</keyword>
<gene>
    <name evidence="4" type="ORF">TKK_010000</name>
</gene>
<dbReference type="AlphaFoldDB" id="A0ABD2WUG1"/>
<dbReference type="SMART" id="SM00248">
    <property type="entry name" value="ANK"/>
    <property type="match status" value="4"/>
</dbReference>
<dbReference type="SUPFAM" id="SSF48403">
    <property type="entry name" value="Ankyrin repeat"/>
    <property type="match status" value="1"/>
</dbReference>
<evidence type="ECO:0000256" key="3">
    <source>
        <dbReference type="PROSITE-ProRule" id="PRU00023"/>
    </source>
</evidence>
<dbReference type="PANTHER" id="PTHR24124:SF14">
    <property type="entry name" value="CHROMOSOME UNDETERMINED SCAFFOLD_25, WHOLE GENOME SHOTGUN SEQUENCE"/>
    <property type="match status" value="1"/>
</dbReference>
<feature type="repeat" description="ANK" evidence="3">
    <location>
        <begin position="247"/>
        <end position="279"/>
    </location>
</feature>
<evidence type="ECO:0000256" key="2">
    <source>
        <dbReference type="ARBA" id="ARBA00023043"/>
    </source>
</evidence>
<dbReference type="EMBL" id="JBJJXI010000074">
    <property type="protein sequence ID" value="KAL3396132.1"/>
    <property type="molecule type" value="Genomic_DNA"/>
</dbReference>